<accession>A0A6M3LL70</accession>
<reference evidence="1" key="1">
    <citation type="submission" date="2020-03" db="EMBL/GenBank/DDBJ databases">
        <title>The deep terrestrial virosphere.</title>
        <authorList>
            <person name="Holmfeldt K."/>
            <person name="Nilsson E."/>
            <person name="Simone D."/>
            <person name="Lopez-Fernandez M."/>
            <person name="Wu X."/>
            <person name="de Brujin I."/>
            <person name="Lundin D."/>
            <person name="Andersson A."/>
            <person name="Bertilsson S."/>
            <person name="Dopson M."/>
        </authorList>
    </citation>
    <scope>NUCLEOTIDE SEQUENCE</scope>
    <source>
        <strain evidence="1">MM415B04142</strain>
    </source>
</reference>
<sequence>MTTWDYVKNMTDEELIDLVMDYDNCCDEAIDEMVVRFQKLIKEKYECEELYKN</sequence>
<organism evidence="1">
    <name type="scientific">viral metagenome</name>
    <dbReference type="NCBI Taxonomy" id="1070528"/>
    <lineage>
        <taxon>unclassified sequences</taxon>
        <taxon>metagenomes</taxon>
        <taxon>organismal metagenomes</taxon>
    </lineage>
</organism>
<dbReference type="EMBL" id="MT143169">
    <property type="protein sequence ID" value="QJA93688.1"/>
    <property type="molecule type" value="Genomic_DNA"/>
</dbReference>
<name>A0A6M3LL70_9ZZZZ</name>
<proteinExistence type="predicted"/>
<evidence type="ECO:0000313" key="1">
    <source>
        <dbReference type="EMBL" id="QJA93688.1"/>
    </source>
</evidence>
<gene>
    <name evidence="1" type="ORF">MM415B04142_0008</name>
</gene>
<dbReference type="AlphaFoldDB" id="A0A6M3LL70"/>
<protein>
    <submittedName>
        <fullName evidence="1">Uncharacterized protein</fullName>
    </submittedName>
</protein>